<protein>
    <submittedName>
        <fullName evidence="1">Uncharacterized protein</fullName>
    </submittedName>
</protein>
<accession>A0AA87BYY2</accession>
<dbReference type="Proteomes" id="UP000041625">
    <property type="component" value="Unassembled WGS sequence"/>
</dbReference>
<gene>
    <name evidence="1" type="ORF">VCR31J2_1270283</name>
</gene>
<proteinExistence type="predicted"/>
<dbReference type="EMBL" id="CCKJ01000032">
    <property type="protein sequence ID" value="CDT57873.1"/>
    <property type="molecule type" value="Genomic_DNA"/>
</dbReference>
<sequence length="47" mass="5402">MISDFCFQNARYIEPRYPIILIICSEMREGAQAEIVLTFPSAHLARS</sequence>
<evidence type="ECO:0000313" key="1">
    <source>
        <dbReference type="EMBL" id="CDT57873.1"/>
    </source>
</evidence>
<keyword evidence="2" id="KW-1185">Reference proteome</keyword>
<organism evidence="1 2">
    <name type="scientific">Vibrio coralliirubri</name>
    <dbReference type="NCBI Taxonomy" id="1516159"/>
    <lineage>
        <taxon>Bacteria</taxon>
        <taxon>Pseudomonadati</taxon>
        <taxon>Pseudomonadota</taxon>
        <taxon>Gammaproteobacteria</taxon>
        <taxon>Vibrionales</taxon>
        <taxon>Vibrionaceae</taxon>
        <taxon>Vibrio</taxon>
    </lineage>
</organism>
<name>A0AA87BYY2_9VIBR</name>
<dbReference type="AlphaFoldDB" id="A0AA87BYY2"/>
<reference evidence="1 2" key="1">
    <citation type="submission" date="2014-06" db="EMBL/GenBank/DDBJ databases">
        <authorList>
            <person name="Le Roux F."/>
        </authorList>
    </citation>
    <scope>NUCLEOTIDE SEQUENCE [LARGE SCALE GENOMIC DNA]</scope>
    <source>
        <strain evidence="1 2">J2-31</strain>
    </source>
</reference>
<comment type="caution">
    <text evidence="1">The sequence shown here is derived from an EMBL/GenBank/DDBJ whole genome shotgun (WGS) entry which is preliminary data.</text>
</comment>
<evidence type="ECO:0000313" key="2">
    <source>
        <dbReference type="Proteomes" id="UP000041625"/>
    </source>
</evidence>